<proteinExistence type="predicted"/>
<sequence length="118" mass="13130">MGVGERLKSHRAVVAWLEYQLAQERRKVQDLEAEVAAREQAREDARRARYTVETTWPDMPNVLHRSGCRYNSSPQTNIRASEAVQRVRDDPLVCCTACDAGANITALLSADGGRDDGT</sequence>
<evidence type="ECO:0000313" key="3">
    <source>
        <dbReference type="Proteomes" id="UP000263094"/>
    </source>
</evidence>
<accession>A0A372LYJ2</accession>
<organism evidence="2 3">
    <name type="scientific">Streptomyces triticagri</name>
    <dbReference type="NCBI Taxonomy" id="2293568"/>
    <lineage>
        <taxon>Bacteria</taxon>
        <taxon>Bacillati</taxon>
        <taxon>Actinomycetota</taxon>
        <taxon>Actinomycetes</taxon>
        <taxon>Kitasatosporales</taxon>
        <taxon>Streptomycetaceae</taxon>
        <taxon>Streptomyces</taxon>
    </lineage>
</organism>
<feature type="coiled-coil region" evidence="1">
    <location>
        <begin position="14"/>
        <end position="48"/>
    </location>
</feature>
<protein>
    <submittedName>
        <fullName evidence="2">Uncharacterized protein</fullName>
    </submittedName>
</protein>
<gene>
    <name evidence="2" type="ORF">DY218_27365</name>
</gene>
<keyword evidence="1" id="KW-0175">Coiled coil</keyword>
<dbReference type="EMBL" id="QUAK01000194">
    <property type="protein sequence ID" value="RFU83629.1"/>
    <property type="molecule type" value="Genomic_DNA"/>
</dbReference>
<evidence type="ECO:0000313" key="2">
    <source>
        <dbReference type="EMBL" id="RFU83629.1"/>
    </source>
</evidence>
<evidence type="ECO:0000256" key="1">
    <source>
        <dbReference type="SAM" id="Coils"/>
    </source>
</evidence>
<comment type="caution">
    <text evidence="2">The sequence shown here is derived from an EMBL/GenBank/DDBJ whole genome shotgun (WGS) entry which is preliminary data.</text>
</comment>
<reference evidence="2 3" key="1">
    <citation type="submission" date="2018-08" db="EMBL/GenBank/DDBJ databases">
        <title>Isolation, diversity and antifungal activity of Actinobacteria from wheat.</title>
        <authorList>
            <person name="Han C."/>
        </authorList>
    </citation>
    <scope>NUCLEOTIDE SEQUENCE [LARGE SCALE GENOMIC DNA]</scope>
    <source>
        <strain evidence="2 3">NEAU-YY421</strain>
    </source>
</reference>
<keyword evidence="3" id="KW-1185">Reference proteome</keyword>
<name>A0A372LYJ2_9ACTN</name>
<dbReference type="AlphaFoldDB" id="A0A372LYJ2"/>
<dbReference type="Proteomes" id="UP000263094">
    <property type="component" value="Unassembled WGS sequence"/>
</dbReference>